<keyword evidence="8" id="KW-1185">Reference proteome</keyword>
<dbReference type="CDD" id="cd13124">
    <property type="entry name" value="MATE_SpoVB_like"/>
    <property type="match status" value="1"/>
</dbReference>
<evidence type="ECO:0000313" key="8">
    <source>
        <dbReference type="Proteomes" id="UP000609849"/>
    </source>
</evidence>
<feature type="transmembrane region" description="Helical" evidence="6">
    <location>
        <begin position="42"/>
        <end position="64"/>
    </location>
</feature>
<gene>
    <name evidence="7" type="ORF">H8923_03105</name>
</gene>
<accession>A0ABR7JLE0</accession>
<feature type="transmembrane region" description="Helical" evidence="6">
    <location>
        <begin position="318"/>
        <end position="337"/>
    </location>
</feature>
<feature type="transmembrane region" description="Helical" evidence="6">
    <location>
        <begin position="122"/>
        <end position="144"/>
    </location>
</feature>
<dbReference type="InterPro" id="IPR050833">
    <property type="entry name" value="Poly_Biosynth_Transport"/>
</dbReference>
<name>A0ABR7JLE0_9FIRM</name>
<evidence type="ECO:0000256" key="2">
    <source>
        <dbReference type="ARBA" id="ARBA00022475"/>
    </source>
</evidence>
<sequence length="445" mass="49907">MRIPNLLLSTIILFISNFIVRVLGFLYKIFLSKVIGDTGLGIYHMIFNFLMICLALTTTGIPTALSCLVAKRKALNDKHNTNTIFISTLYLAFFISFIISLSISFSSNYLSLKLLKNENLNLFVLSICPAIVIITISNIIRSYFYGIKKVTIPALGQILEQLSKILFVFLLCMYIKDRALTCYIALLGISIGEATNVLFMTIYLYKDNDLINKYTVNIKDFYISSVETIKMSLPITCNRMSNVLLQSISSMMVPSRLALSGVAYTKALSMYGIMSGMVMPFVFLPFTVGSALVVNLIPSISQEMALNKYNNVLKKINYSLLLTTGVGILSSLLFYFFGKDICVIVFKNELAGDYLKAMCLAPLFLSLNQTLSGILHAIRREFESSVNTIAGMIIQLVALYFLLPIPDLNIYAYIYTMTIVSILTCLLHIIVLIKAIKNLKVRRIR</sequence>
<dbReference type="PIRSF" id="PIRSF038958">
    <property type="entry name" value="PG_synth_SpoVB"/>
    <property type="match status" value="1"/>
</dbReference>
<keyword evidence="4 6" id="KW-1133">Transmembrane helix</keyword>
<comment type="subcellular location">
    <subcellularLocation>
        <location evidence="1">Cell membrane</location>
        <topology evidence="1">Multi-pass membrane protein</topology>
    </subcellularLocation>
</comment>
<dbReference type="InterPro" id="IPR024923">
    <property type="entry name" value="PG_synth_SpoVB"/>
</dbReference>
<feature type="transmembrane region" description="Helical" evidence="6">
    <location>
        <begin position="277"/>
        <end position="297"/>
    </location>
</feature>
<evidence type="ECO:0000256" key="4">
    <source>
        <dbReference type="ARBA" id="ARBA00022989"/>
    </source>
</evidence>
<evidence type="ECO:0000313" key="7">
    <source>
        <dbReference type="EMBL" id="MBC5995740.1"/>
    </source>
</evidence>
<reference evidence="7 8" key="1">
    <citation type="submission" date="2020-08" db="EMBL/GenBank/DDBJ databases">
        <authorList>
            <person name="Liu C."/>
            <person name="Sun Q."/>
        </authorList>
    </citation>
    <scope>NUCLEOTIDE SEQUENCE [LARGE SCALE GENOMIC DNA]</scope>
    <source>
        <strain evidence="7 8">NSJ-18</strain>
    </source>
</reference>
<dbReference type="EMBL" id="JACRWE010000001">
    <property type="protein sequence ID" value="MBC5995740.1"/>
    <property type="molecule type" value="Genomic_DNA"/>
</dbReference>
<dbReference type="Proteomes" id="UP000609849">
    <property type="component" value="Unassembled WGS sequence"/>
</dbReference>
<keyword evidence="3 6" id="KW-0812">Transmembrane</keyword>
<evidence type="ECO:0000256" key="3">
    <source>
        <dbReference type="ARBA" id="ARBA00022692"/>
    </source>
</evidence>
<feature type="transmembrane region" description="Helical" evidence="6">
    <location>
        <begin position="385"/>
        <end position="405"/>
    </location>
</feature>
<feature type="transmembrane region" description="Helical" evidence="6">
    <location>
        <begin position="6"/>
        <end position="30"/>
    </location>
</feature>
<evidence type="ECO:0000256" key="6">
    <source>
        <dbReference type="SAM" id="Phobius"/>
    </source>
</evidence>
<protein>
    <submittedName>
        <fullName evidence="7">Polysaccharide biosynthesis protein</fullName>
    </submittedName>
</protein>
<feature type="transmembrane region" description="Helical" evidence="6">
    <location>
        <begin position="411"/>
        <end position="436"/>
    </location>
</feature>
<comment type="caution">
    <text evidence="7">The sequence shown here is derived from an EMBL/GenBank/DDBJ whole genome shotgun (WGS) entry which is preliminary data.</text>
</comment>
<keyword evidence="2" id="KW-1003">Cell membrane</keyword>
<feature type="transmembrane region" description="Helical" evidence="6">
    <location>
        <begin position="357"/>
        <end position="378"/>
    </location>
</feature>
<feature type="transmembrane region" description="Helical" evidence="6">
    <location>
        <begin position="182"/>
        <end position="205"/>
    </location>
</feature>
<dbReference type="Pfam" id="PF01943">
    <property type="entry name" value="Polysacc_synt"/>
    <property type="match status" value="1"/>
</dbReference>
<dbReference type="RefSeq" id="WP_153925807.1">
    <property type="nucleotide sequence ID" value="NZ_JACRWE010000001.1"/>
</dbReference>
<evidence type="ECO:0000256" key="1">
    <source>
        <dbReference type="ARBA" id="ARBA00004651"/>
    </source>
</evidence>
<organism evidence="7 8">
    <name type="scientific">Romboutsia faecis</name>
    <dbReference type="NCBI Taxonomy" id="2764597"/>
    <lineage>
        <taxon>Bacteria</taxon>
        <taxon>Bacillati</taxon>
        <taxon>Bacillota</taxon>
        <taxon>Clostridia</taxon>
        <taxon>Peptostreptococcales</taxon>
        <taxon>Peptostreptococcaceae</taxon>
        <taxon>Romboutsia</taxon>
    </lineage>
</organism>
<dbReference type="PANTHER" id="PTHR30250:SF21">
    <property type="entry name" value="LIPID II FLIPPASE MURJ"/>
    <property type="match status" value="1"/>
</dbReference>
<feature type="transmembrane region" description="Helical" evidence="6">
    <location>
        <begin position="84"/>
        <end position="110"/>
    </location>
</feature>
<keyword evidence="5 6" id="KW-0472">Membrane</keyword>
<dbReference type="PANTHER" id="PTHR30250">
    <property type="entry name" value="PST FAMILY PREDICTED COLANIC ACID TRANSPORTER"/>
    <property type="match status" value="1"/>
</dbReference>
<dbReference type="InterPro" id="IPR002797">
    <property type="entry name" value="Polysacc_synth"/>
</dbReference>
<proteinExistence type="predicted"/>
<evidence type="ECO:0000256" key="5">
    <source>
        <dbReference type="ARBA" id="ARBA00023136"/>
    </source>
</evidence>